<keyword evidence="6" id="KW-0645">Protease</keyword>
<evidence type="ECO:0000256" key="1">
    <source>
        <dbReference type="ARBA" id="ARBA00003217"/>
    </source>
</evidence>
<name>A0ABV1E6Y0_9FIRM</name>
<dbReference type="InterPro" id="IPR018044">
    <property type="entry name" value="Peptidase_S11"/>
</dbReference>
<keyword evidence="11" id="KW-0961">Cell wall biogenesis/degradation</keyword>
<dbReference type="PRINTS" id="PR00725">
    <property type="entry name" value="DADACBPTASE1"/>
</dbReference>
<dbReference type="Gene3D" id="2.60.410.10">
    <property type="entry name" value="D-Ala-D-Ala carboxypeptidase, C-terminal domain"/>
    <property type="match status" value="1"/>
</dbReference>
<dbReference type="Proteomes" id="UP001464378">
    <property type="component" value="Unassembled WGS sequence"/>
</dbReference>
<dbReference type="PANTHER" id="PTHR21581">
    <property type="entry name" value="D-ALANYL-D-ALANINE CARBOXYPEPTIDASE"/>
    <property type="match status" value="1"/>
</dbReference>
<evidence type="ECO:0000256" key="9">
    <source>
        <dbReference type="ARBA" id="ARBA00022960"/>
    </source>
</evidence>
<protein>
    <recommendedName>
        <fullName evidence="4">serine-type D-Ala-D-Ala carboxypeptidase</fullName>
        <ecNumber evidence="4">3.4.16.4</ecNumber>
    </recommendedName>
</protein>
<comment type="catalytic activity">
    <reaction evidence="12">
        <text>Preferential cleavage: (Ac)2-L-Lys-D-Ala-|-D-Ala. Also transpeptidation of peptidyl-alanyl moieties that are N-acyl substituents of D-alanine.</text>
        <dbReference type="EC" id="3.4.16.4"/>
    </reaction>
</comment>
<dbReference type="InterPro" id="IPR012907">
    <property type="entry name" value="Peptidase_S11_C"/>
</dbReference>
<comment type="caution">
    <text evidence="16">The sequence shown here is derived from an EMBL/GenBank/DDBJ whole genome shotgun (WGS) entry which is preliminary data.</text>
</comment>
<evidence type="ECO:0000256" key="14">
    <source>
        <dbReference type="SAM" id="SignalP"/>
    </source>
</evidence>
<reference evidence="16 17" key="1">
    <citation type="submission" date="2024-03" db="EMBL/GenBank/DDBJ databases">
        <title>Human intestinal bacterial collection.</title>
        <authorList>
            <person name="Pauvert C."/>
            <person name="Hitch T.C.A."/>
            <person name="Clavel T."/>
        </authorList>
    </citation>
    <scope>NUCLEOTIDE SEQUENCE [LARGE SCALE GENOMIC DNA]</scope>
    <source>
        <strain evidence="16 17">CLA-AP-H29</strain>
    </source>
</reference>
<dbReference type="InterPro" id="IPR001967">
    <property type="entry name" value="Peptidase_S11_N"/>
</dbReference>
<evidence type="ECO:0000256" key="8">
    <source>
        <dbReference type="ARBA" id="ARBA00022801"/>
    </source>
</evidence>
<dbReference type="InterPro" id="IPR015956">
    <property type="entry name" value="Peniciliin-bd_prot_C_sf"/>
</dbReference>
<evidence type="ECO:0000256" key="4">
    <source>
        <dbReference type="ARBA" id="ARBA00012448"/>
    </source>
</evidence>
<comment type="function">
    <text evidence="1">Removes C-terminal D-alanyl residues from sugar-peptide cell wall precursors.</text>
</comment>
<gene>
    <name evidence="16" type="ORF">WMO64_06230</name>
</gene>
<dbReference type="Pfam" id="PF07943">
    <property type="entry name" value="PBP5_C"/>
    <property type="match status" value="1"/>
</dbReference>
<dbReference type="SMART" id="SM00936">
    <property type="entry name" value="PBP5_C"/>
    <property type="match status" value="1"/>
</dbReference>
<feature type="chain" id="PRO_5045885690" description="serine-type D-Ala-D-Ala carboxypeptidase" evidence="14">
    <location>
        <begin position="26"/>
        <end position="382"/>
    </location>
</feature>
<comment type="pathway">
    <text evidence="2">Cell wall biogenesis; peptidoglycan biosynthesis.</text>
</comment>
<dbReference type="SUPFAM" id="SSF69189">
    <property type="entry name" value="Penicillin-binding protein associated domain"/>
    <property type="match status" value="1"/>
</dbReference>
<evidence type="ECO:0000256" key="2">
    <source>
        <dbReference type="ARBA" id="ARBA00004752"/>
    </source>
</evidence>
<dbReference type="Pfam" id="PF00768">
    <property type="entry name" value="Peptidase_S11"/>
    <property type="match status" value="1"/>
</dbReference>
<evidence type="ECO:0000256" key="11">
    <source>
        <dbReference type="ARBA" id="ARBA00023316"/>
    </source>
</evidence>
<keyword evidence="8 16" id="KW-0378">Hydrolase</keyword>
<dbReference type="InterPro" id="IPR012338">
    <property type="entry name" value="Beta-lactam/transpept-like"/>
</dbReference>
<evidence type="ECO:0000256" key="13">
    <source>
        <dbReference type="RuleBase" id="RU004016"/>
    </source>
</evidence>
<dbReference type="Gene3D" id="3.40.710.10">
    <property type="entry name" value="DD-peptidase/beta-lactamase superfamily"/>
    <property type="match status" value="1"/>
</dbReference>
<keyword evidence="5 16" id="KW-0121">Carboxypeptidase</keyword>
<keyword evidence="7 14" id="KW-0732">Signal</keyword>
<dbReference type="SUPFAM" id="SSF56601">
    <property type="entry name" value="beta-lactamase/transpeptidase-like"/>
    <property type="match status" value="1"/>
</dbReference>
<evidence type="ECO:0000256" key="3">
    <source>
        <dbReference type="ARBA" id="ARBA00007164"/>
    </source>
</evidence>
<dbReference type="InterPro" id="IPR037167">
    <property type="entry name" value="Peptidase_S11_C_sf"/>
</dbReference>
<accession>A0ABV1E6Y0</accession>
<evidence type="ECO:0000256" key="6">
    <source>
        <dbReference type="ARBA" id="ARBA00022670"/>
    </source>
</evidence>
<dbReference type="EC" id="3.4.16.4" evidence="4"/>
<comment type="similarity">
    <text evidence="3 13">Belongs to the peptidase S11 family.</text>
</comment>
<keyword evidence="10" id="KW-0573">Peptidoglycan synthesis</keyword>
<evidence type="ECO:0000259" key="15">
    <source>
        <dbReference type="SMART" id="SM00936"/>
    </source>
</evidence>
<feature type="signal peptide" evidence="14">
    <location>
        <begin position="1"/>
        <end position="25"/>
    </location>
</feature>
<evidence type="ECO:0000256" key="12">
    <source>
        <dbReference type="ARBA" id="ARBA00034000"/>
    </source>
</evidence>
<evidence type="ECO:0000313" key="16">
    <source>
        <dbReference type="EMBL" id="MEQ2443062.1"/>
    </source>
</evidence>
<evidence type="ECO:0000256" key="7">
    <source>
        <dbReference type="ARBA" id="ARBA00022729"/>
    </source>
</evidence>
<evidence type="ECO:0000256" key="10">
    <source>
        <dbReference type="ARBA" id="ARBA00022984"/>
    </source>
</evidence>
<dbReference type="GO" id="GO:0004180">
    <property type="term" value="F:carboxypeptidase activity"/>
    <property type="evidence" value="ECO:0007669"/>
    <property type="project" value="UniProtKB-KW"/>
</dbReference>
<evidence type="ECO:0000313" key="17">
    <source>
        <dbReference type="Proteomes" id="UP001464378"/>
    </source>
</evidence>
<dbReference type="PANTHER" id="PTHR21581:SF6">
    <property type="entry name" value="TRAFFICKING PROTEIN PARTICLE COMPLEX SUBUNIT 12"/>
    <property type="match status" value="1"/>
</dbReference>
<dbReference type="EMBL" id="JBBMFK010000008">
    <property type="protein sequence ID" value="MEQ2443062.1"/>
    <property type="molecule type" value="Genomic_DNA"/>
</dbReference>
<keyword evidence="9" id="KW-0133">Cell shape</keyword>
<proteinExistence type="inferred from homology"/>
<evidence type="ECO:0000256" key="5">
    <source>
        <dbReference type="ARBA" id="ARBA00022645"/>
    </source>
</evidence>
<dbReference type="RefSeq" id="WP_349231389.1">
    <property type="nucleotide sequence ID" value="NZ_JBBMFK010000008.1"/>
</dbReference>
<sequence length="382" mass="40719">MNHRKKLLAAALAALLALPVPGARAASGAPTVSCGAAVLMEKETGTILYEQNSHDKLEPASVTKIMTLLLVMEAIDSGRISLDQTVTMSAHAVSMGGSQIWLKEGEQMTVHDLLKAVAVVSANDGAVALAELVAGSEEGFVALMNQRAAELGMADTTFVNCTGLPAAGHLTSAYDIALMSRELILNHSSIREYTTIWMDTLRDGAFQLTNTNKLIRFYDGATGLKTGSTDSALYCLSATAERGGMELIAVVLKSPTSQERFDTARALLDYGFANYTLMDVYPDQALPPIDVLLGEEDCVQPVLSASSRILVDKAQLNSVSSQINLCENVEAPVEAGQKLGEMVVTVDGQVLQTIPIVAERAVARLTVPGIFLRFLDRLFMAG</sequence>
<organism evidence="16 17">
    <name type="scientific">Pseudoflavonifractor intestinihominis</name>
    <dbReference type="NCBI Taxonomy" id="3133171"/>
    <lineage>
        <taxon>Bacteria</taxon>
        <taxon>Bacillati</taxon>
        <taxon>Bacillota</taxon>
        <taxon>Clostridia</taxon>
        <taxon>Eubacteriales</taxon>
        <taxon>Oscillospiraceae</taxon>
        <taxon>Pseudoflavonifractor</taxon>
    </lineage>
</organism>
<feature type="domain" description="Peptidase S11 D-Ala-D-Ala carboxypeptidase A C-terminal" evidence="15">
    <location>
        <begin position="275"/>
        <end position="364"/>
    </location>
</feature>
<keyword evidence="17" id="KW-1185">Reference proteome</keyword>